<feature type="domain" description="AMP-dependent synthetase/ligase" evidence="2">
    <location>
        <begin position="17"/>
        <end position="341"/>
    </location>
</feature>
<evidence type="ECO:0000259" key="2">
    <source>
        <dbReference type="Pfam" id="PF00501"/>
    </source>
</evidence>
<dbReference type="SUPFAM" id="SSF56801">
    <property type="entry name" value="Acetyl-CoA synthetase-like"/>
    <property type="match status" value="1"/>
</dbReference>
<proteinExistence type="predicted"/>
<dbReference type="Gene3D" id="3.40.50.12780">
    <property type="entry name" value="N-terminal domain of ligase-like"/>
    <property type="match status" value="1"/>
</dbReference>
<dbReference type="Proteomes" id="UP000295380">
    <property type="component" value="Unassembled WGS sequence"/>
</dbReference>
<dbReference type="InterPro" id="IPR042099">
    <property type="entry name" value="ANL_N_sf"/>
</dbReference>
<accession>A0A4R7NSQ8</accession>
<reference evidence="3 4" key="1">
    <citation type="submission" date="2019-03" db="EMBL/GenBank/DDBJ databases">
        <title>Genomic Encyclopedia of Type Strains, Phase IV (KMG-IV): sequencing the most valuable type-strain genomes for metagenomic binning, comparative biology and taxonomic classification.</title>
        <authorList>
            <person name="Goeker M."/>
        </authorList>
    </citation>
    <scope>NUCLEOTIDE SEQUENCE [LARGE SCALE GENOMIC DNA]</scope>
    <source>
        <strain evidence="3 4">DSM 6770</strain>
    </source>
</reference>
<name>A0A4R7NSQ8_9GAMM</name>
<dbReference type="Gene3D" id="3.30.300.30">
    <property type="match status" value="1"/>
</dbReference>
<comment type="caution">
    <text evidence="3">The sequence shown here is derived from an EMBL/GenBank/DDBJ whole genome shotgun (WGS) entry which is preliminary data.</text>
</comment>
<dbReference type="InterPro" id="IPR020845">
    <property type="entry name" value="AMP-binding_CS"/>
</dbReference>
<dbReference type="EMBL" id="SOBR01000002">
    <property type="protein sequence ID" value="TDU23967.1"/>
    <property type="molecule type" value="Genomic_DNA"/>
</dbReference>
<protein>
    <submittedName>
        <fullName evidence="3">Long-subunit acyl-CoA synthetase (AMP-forming)</fullName>
    </submittedName>
</protein>
<dbReference type="GO" id="GO:0016874">
    <property type="term" value="F:ligase activity"/>
    <property type="evidence" value="ECO:0007669"/>
    <property type="project" value="UniProtKB-KW"/>
</dbReference>
<keyword evidence="4" id="KW-1185">Reference proteome</keyword>
<dbReference type="PANTHER" id="PTHR43767">
    <property type="entry name" value="LONG-CHAIN-FATTY-ACID--COA LIGASE"/>
    <property type="match status" value="1"/>
</dbReference>
<sequence length="500" mass="53483">MNATMTERFHRHLATLAHSWPSPVALENAQQRLTYADLHDAVESRASRLRAVGARRVGLALDNGIDWALWDLALLFAGSINVPLPGFFSASQQAHIVERAGLDALIGPPELGQALGFDRGPDATLWHRRIDSAPPVPDGTAKITFTSGTSGTPKGVCLNAEVQLRTAESLAEVAAGCGVTRHLAILPLATLLENIGGLYAPLWLGGHSVLPGLTALGWQGASGFDVARARCQLEAYRPHSLILVPRLLEALLATSRLSPPPEARFIAVGGARVSPHLLEASHDAGWPVYEGYGLSECASVVTLNRPGDNRPGSVGRPLPHARLTLDADGEIHVAGTTMLGYLGDAAPPPTLWPTGDLGRWEDGRLVLTGRRHQRFITAYGRNVDPAWVEAELTAEPAIAQAWVHGEALPANRALLVPAHADSDAAQLEDAVAAANARLPDYARITHWRRAAPFTAPEGLTTANGRLRREALAARHRDWLEAPLDSIATPVPIHHSPKETP</sequence>
<dbReference type="InterPro" id="IPR000873">
    <property type="entry name" value="AMP-dep_synth/lig_dom"/>
</dbReference>
<dbReference type="InterPro" id="IPR050237">
    <property type="entry name" value="ATP-dep_AMP-bd_enzyme"/>
</dbReference>
<dbReference type="AlphaFoldDB" id="A0A4R7NSQ8"/>
<dbReference type="Pfam" id="PF23562">
    <property type="entry name" value="AMP-binding_C_3"/>
    <property type="match status" value="1"/>
</dbReference>
<evidence type="ECO:0000313" key="4">
    <source>
        <dbReference type="Proteomes" id="UP000295380"/>
    </source>
</evidence>
<dbReference type="PANTHER" id="PTHR43767:SF8">
    <property type="entry name" value="LONG-CHAIN-FATTY-ACID--COA LIGASE"/>
    <property type="match status" value="1"/>
</dbReference>
<gene>
    <name evidence="3" type="ORF">C8E00_102467</name>
</gene>
<organism evidence="3 4">
    <name type="scientific">Chromohalobacter marismortui</name>
    <dbReference type="NCBI Taxonomy" id="42055"/>
    <lineage>
        <taxon>Bacteria</taxon>
        <taxon>Pseudomonadati</taxon>
        <taxon>Pseudomonadota</taxon>
        <taxon>Gammaproteobacteria</taxon>
        <taxon>Oceanospirillales</taxon>
        <taxon>Halomonadaceae</taxon>
        <taxon>Chromohalobacter</taxon>
    </lineage>
</organism>
<dbReference type="InterPro" id="IPR045851">
    <property type="entry name" value="AMP-bd_C_sf"/>
</dbReference>
<keyword evidence="1" id="KW-0436">Ligase</keyword>
<dbReference type="PROSITE" id="PS00455">
    <property type="entry name" value="AMP_BINDING"/>
    <property type="match status" value="1"/>
</dbReference>
<evidence type="ECO:0000313" key="3">
    <source>
        <dbReference type="EMBL" id="TDU23967.1"/>
    </source>
</evidence>
<dbReference type="Pfam" id="PF00501">
    <property type="entry name" value="AMP-binding"/>
    <property type="match status" value="1"/>
</dbReference>
<evidence type="ECO:0000256" key="1">
    <source>
        <dbReference type="ARBA" id="ARBA00022598"/>
    </source>
</evidence>